<dbReference type="AlphaFoldDB" id="A0A923HWI8"/>
<organism evidence="2 3">
    <name type="scientific">Acetobacterium paludosum</name>
    <dbReference type="NCBI Taxonomy" id="52693"/>
    <lineage>
        <taxon>Bacteria</taxon>
        <taxon>Bacillati</taxon>
        <taxon>Bacillota</taxon>
        <taxon>Clostridia</taxon>
        <taxon>Eubacteriales</taxon>
        <taxon>Eubacteriaceae</taxon>
        <taxon>Acetobacterium</taxon>
    </lineage>
</organism>
<reference evidence="2" key="1">
    <citation type="submission" date="2019-10" db="EMBL/GenBank/DDBJ databases">
        <authorList>
            <person name="Ross D.E."/>
            <person name="Gulliver D."/>
        </authorList>
    </citation>
    <scope>NUCLEOTIDE SEQUENCE</scope>
    <source>
        <strain evidence="2">DER-2019</strain>
    </source>
</reference>
<protein>
    <submittedName>
        <fullName evidence="2">Uncharacterized protein</fullName>
    </submittedName>
</protein>
<dbReference type="EMBL" id="WJBD01000002">
    <property type="protein sequence ID" value="MBC3887246.1"/>
    <property type="molecule type" value="Genomic_DNA"/>
</dbReference>
<evidence type="ECO:0000313" key="3">
    <source>
        <dbReference type="Proteomes" id="UP000616595"/>
    </source>
</evidence>
<dbReference type="Proteomes" id="UP000616595">
    <property type="component" value="Unassembled WGS sequence"/>
</dbReference>
<evidence type="ECO:0000256" key="1">
    <source>
        <dbReference type="SAM" id="MobiDB-lite"/>
    </source>
</evidence>
<sequence length="108" mass="11925">MPKIEQLHQDIDIIQIGWHKVHTLQTVGDQGGIFGFDNIMPTVDNSTLLLPQNNPLTALYSGFYWVVLVFVPVEIMPVCGKTQYTPDQGTTGETVQSSGRITKPIAGR</sequence>
<feature type="region of interest" description="Disordered" evidence="1">
    <location>
        <begin position="87"/>
        <end position="108"/>
    </location>
</feature>
<feature type="compositionally biased region" description="Polar residues" evidence="1">
    <location>
        <begin position="87"/>
        <end position="100"/>
    </location>
</feature>
<comment type="caution">
    <text evidence="2">The sequence shown here is derived from an EMBL/GenBank/DDBJ whole genome shotgun (WGS) entry which is preliminary data.</text>
</comment>
<keyword evidence="3" id="KW-1185">Reference proteome</keyword>
<evidence type="ECO:0000313" key="2">
    <source>
        <dbReference type="EMBL" id="MBC3887246.1"/>
    </source>
</evidence>
<gene>
    <name evidence="2" type="ORF">GH810_02840</name>
</gene>
<name>A0A923HWI8_9FIRM</name>
<dbReference type="RefSeq" id="WP_148566412.1">
    <property type="nucleotide sequence ID" value="NZ_RXYA01000004.1"/>
</dbReference>
<proteinExistence type="predicted"/>
<reference evidence="2" key="2">
    <citation type="submission" date="2020-10" db="EMBL/GenBank/DDBJ databases">
        <title>Comparative genomics of the Acetobacterium genus.</title>
        <authorList>
            <person name="Marshall C."/>
            <person name="May H."/>
            <person name="Norman S."/>
        </authorList>
    </citation>
    <scope>NUCLEOTIDE SEQUENCE</scope>
    <source>
        <strain evidence="2">DER-2019</strain>
    </source>
</reference>
<accession>A0A923HWI8</accession>